<keyword evidence="2" id="KW-1185">Reference proteome</keyword>
<evidence type="ECO:0000313" key="2">
    <source>
        <dbReference type="Proteomes" id="UP000244005"/>
    </source>
</evidence>
<gene>
    <name evidence="1" type="ORF">MARPO_0043s0126</name>
</gene>
<dbReference type="Gramene" id="Mp1g07330.1">
    <property type="protein sequence ID" value="Mp1g07330.1.cds1"/>
    <property type="gene ID" value="Mp1g07330"/>
</dbReference>
<organism evidence="1 2">
    <name type="scientific">Marchantia polymorpha</name>
    <name type="common">Common liverwort</name>
    <name type="synonym">Marchantia aquatica</name>
    <dbReference type="NCBI Taxonomy" id="3197"/>
    <lineage>
        <taxon>Eukaryota</taxon>
        <taxon>Viridiplantae</taxon>
        <taxon>Streptophyta</taxon>
        <taxon>Embryophyta</taxon>
        <taxon>Marchantiophyta</taxon>
        <taxon>Marchantiopsida</taxon>
        <taxon>Marchantiidae</taxon>
        <taxon>Marchantiales</taxon>
        <taxon>Marchantiaceae</taxon>
        <taxon>Marchantia</taxon>
    </lineage>
</organism>
<dbReference type="Proteomes" id="UP000244005">
    <property type="component" value="Unassembled WGS sequence"/>
</dbReference>
<protein>
    <submittedName>
        <fullName evidence="1">Uncharacterized protein</fullName>
    </submittedName>
</protein>
<proteinExistence type="predicted"/>
<dbReference type="AlphaFoldDB" id="A0A2R6X1A7"/>
<accession>A0A2R6X1A7</accession>
<sequence>MRFYHQRLSEIISLEKRMSRNYRLPRFTKYQKSPEKNSRLKYVVGSGAEKKDSRFTEFQIKWREHTIRDAL</sequence>
<evidence type="ECO:0000313" key="1">
    <source>
        <dbReference type="EMBL" id="PTQ39896.1"/>
    </source>
</evidence>
<reference evidence="2" key="1">
    <citation type="journal article" date="2017" name="Cell">
        <title>Insights into land plant evolution garnered from the Marchantia polymorpha genome.</title>
        <authorList>
            <person name="Bowman J.L."/>
            <person name="Kohchi T."/>
            <person name="Yamato K.T."/>
            <person name="Jenkins J."/>
            <person name="Shu S."/>
            <person name="Ishizaki K."/>
            <person name="Yamaoka S."/>
            <person name="Nishihama R."/>
            <person name="Nakamura Y."/>
            <person name="Berger F."/>
            <person name="Adam C."/>
            <person name="Aki S.S."/>
            <person name="Althoff F."/>
            <person name="Araki T."/>
            <person name="Arteaga-Vazquez M.A."/>
            <person name="Balasubrmanian S."/>
            <person name="Barry K."/>
            <person name="Bauer D."/>
            <person name="Boehm C.R."/>
            <person name="Briginshaw L."/>
            <person name="Caballero-Perez J."/>
            <person name="Catarino B."/>
            <person name="Chen F."/>
            <person name="Chiyoda S."/>
            <person name="Chovatia M."/>
            <person name="Davies K.M."/>
            <person name="Delmans M."/>
            <person name="Demura T."/>
            <person name="Dierschke T."/>
            <person name="Dolan L."/>
            <person name="Dorantes-Acosta A.E."/>
            <person name="Eklund D.M."/>
            <person name="Florent S.N."/>
            <person name="Flores-Sandoval E."/>
            <person name="Fujiyama A."/>
            <person name="Fukuzawa H."/>
            <person name="Galik B."/>
            <person name="Grimanelli D."/>
            <person name="Grimwood J."/>
            <person name="Grossniklaus U."/>
            <person name="Hamada T."/>
            <person name="Haseloff J."/>
            <person name="Hetherington A.J."/>
            <person name="Higo A."/>
            <person name="Hirakawa Y."/>
            <person name="Hundley H.N."/>
            <person name="Ikeda Y."/>
            <person name="Inoue K."/>
            <person name="Inoue S.I."/>
            <person name="Ishida S."/>
            <person name="Jia Q."/>
            <person name="Kakita M."/>
            <person name="Kanazawa T."/>
            <person name="Kawai Y."/>
            <person name="Kawashima T."/>
            <person name="Kennedy M."/>
            <person name="Kinose K."/>
            <person name="Kinoshita T."/>
            <person name="Kohara Y."/>
            <person name="Koide E."/>
            <person name="Komatsu K."/>
            <person name="Kopischke S."/>
            <person name="Kubo M."/>
            <person name="Kyozuka J."/>
            <person name="Lagercrantz U."/>
            <person name="Lin S.S."/>
            <person name="Lindquist E."/>
            <person name="Lipzen A.M."/>
            <person name="Lu C.W."/>
            <person name="De Luna E."/>
            <person name="Martienssen R.A."/>
            <person name="Minamino N."/>
            <person name="Mizutani M."/>
            <person name="Mizutani M."/>
            <person name="Mochizuki N."/>
            <person name="Monte I."/>
            <person name="Mosher R."/>
            <person name="Nagasaki H."/>
            <person name="Nakagami H."/>
            <person name="Naramoto S."/>
            <person name="Nishitani K."/>
            <person name="Ohtani M."/>
            <person name="Okamoto T."/>
            <person name="Okumura M."/>
            <person name="Phillips J."/>
            <person name="Pollak B."/>
            <person name="Reinders A."/>
            <person name="Rovekamp M."/>
            <person name="Sano R."/>
            <person name="Sawa S."/>
            <person name="Schmid M.W."/>
            <person name="Shirakawa M."/>
            <person name="Solano R."/>
            <person name="Spunde A."/>
            <person name="Suetsugu N."/>
            <person name="Sugano S."/>
            <person name="Sugiyama A."/>
            <person name="Sun R."/>
            <person name="Suzuki Y."/>
            <person name="Takenaka M."/>
            <person name="Takezawa D."/>
            <person name="Tomogane H."/>
            <person name="Tsuzuki M."/>
            <person name="Ueda T."/>
            <person name="Umeda M."/>
            <person name="Ward J.M."/>
            <person name="Watanabe Y."/>
            <person name="Yazaki K."/>
            <person name="Yokoyama R."/>
            <person name="Yoshitake Y."/>
            <person name="Yotsui I."/>
            <person name="Zachgo S."/>
            <person name="Schmutz J."/>
        </authorList>
    </citation>
    <scope>NUCLEOTIDE SEQUENCE [LARGE SCALE GENOMIC DNA]</scope>
    <source>
        <strain evidence="2">Tak-1</strain>
    </source>
</reference>
<dbReference type="EMBL" id="KZ772715">
    <property type="protein sequence ID" value="PTQ39896.1"/>
    <property type="molecule type" value="Genomic_DNA"/>
</dbReference>
<name>A0A2R6X1A7_MARPO</name>